<organism evidence="6 7">
    <name type="scientific">Gemmatirosa kalamazoonensis</name>
    <dbReference type="NCBI Taxonomy" id="861299"/>
    <lineage>
        <taxon>Bacteria</taxon>
        <taxon>Pseudomonadati</taxon>
        <taxon>Gemmatimonadota</taxon>
        <taxon>Gemmatimonadia</taxon>
        <taxon>Gemmatimonadales</taxon>
        <taxon>Gemmatimonadaceae</taxon>
        <taxon>Gemmatirosa</taxon>
    </lineage>
</organism>
<dbReference type="PRINTS" id="PR00455">
    <property type="entry name" value="HTHTETR"/>
</dbReference>
<dbReference type="AlphaFoldDB" id="W0RWC1"/>
<evidence type="ECO:0000256" key="4">
    <source>
        <dbReference type="PROSITE-ProRule" id="PRU00335"/>
    </source>
</evidence>
<keyword evidence="1" id="KW-0805">Transcription regulation</keyword>
<evidence type="ECO:0000256" key="1">
    <source>
        <dbReference type="ARBA" id="ARBA00023015"/>
    </source>
</evidence>
<dbReference type="PANTHER" id="PTHR30055">
    <property type="entry name" value="HTH-TYPE TRANSCRIPTIONAL REGULATOR RUTR"/>
    <property type="match status" value="1"/>
</dbReference>
<feature type="DNA-binding region" description="H-T-H motif" evidence="4">
    <location>
        <begin position="25"/>
        <end position="44"/>
    </location>
</feature>
<dbReference type="SUPFAM" id="SSF46689">
    <property type="entry name" value="Homeodomain-like"/>
    <property type="match status" value="1"/>
</dbReference>
<dbReference type="Gene3D" id="1.10.357.10">
    <property type="entry name" value="Tetracycline Repressor, domain 2"/>
    <property type="match status" value="1"/>
</dbReference>
<dbReference type="PROSITE" id="PS50977">
    <property type="entry name" value="HTH_TETR_2"/>
    <property type="match status" value="1"/>
</dbReference>
<dbReference type="InterPro" id="IPR050109">
    <property type="entry name" value="HTH-type_TetR-like_transc_reg"/>
</dbReference>
<evidence type="ECO:0000259" key="5">
    <source>
        <dbReference type="PROSITE" id="PS50977"/>
    </source>
</evidence>
<dbReference type="Proteomes" id="UP000019151">
    <property type="component" value="Plasmid 2"/>
</dbReference>
<dbReference type="PANTHER" id="PTHR30055:SF212">
    <property type="entry name" value="TETR-FAMILY FAMILY TRANSCRIPTIONAL REGULATOR"/>
    <property type="match status" value="1"/>
</dbReference>
<protein>
    <submittedName>
        <fullName evidence="6">Regulatory protein TetR</fullName>
    </submittedName>
</protein>
<feature type="domain" description="HTH tetR-type" evidence="5">
    <location>
        <begin position="2"/>
        <end position="62"/>
    </location>
</feature>
<keyword evidence="7" id="KW-1185">Reference proteome</keyword>
<evidence type="ECO:0000256" key="3">
    <source>
        <dbReference type="ARBA" id="ARBA00023163"/>
    </source>
</evidence>
<dbReference type="EMBL" id="CP007130">
    <property type="protein sequence ID" value="AHG93873.1"/>
    <property type="molecule type" value="Genomic_DNA"/>
</dbReference>
<dbReference type="eggNOG" id="COG1309">
    <property type="taxonomic scope" value="Bacteria"/>
</dbReference>
<proteinExistence type="predicted"/>
<dbReference type="KEGG" id="gba:J421_6338"/>
<evidence type="ECO:0000313" key="7">
    <source>
        <dbReference type="Proteomes" id="UP000019151"/>
    </source>
</evidence>
<keyword evidence="3" id="KW-0804">Transcription</keyword>
<dbReference type="OrthoDB" id="9089941at2"/>
<evidence type="ECO:0000313" key="6">
    <source>
        <dbReference type="EMBL" id="AHG93873.1"/>
    </source>
</evidence>
<dbReference type="InterPro" id="IPR001647">
    <property type="entry name" value="HTH_TetR"/>
</dbReference>
<dbReference type="HOGENOM" id="CLU_069356_40_3_0"/>
<sequence length="205" mass="22377">MAATRDRILAAAERLHQKEGLDAVSMRRIAEEVGLTPMALYRHYRDKDALLDALVDEGFSRWEQYLARAATAATPLERIRGALTAYVGFALGEPKLFQLMYLVPRPNLPDAPASLRTTTSPAFGAMVDAVKEAMDAGEVRAGDPAELIQVAWATVHGLVTLHFGGRFGFDDARFRTIAARTIETLLLMLAPPTAGPLRRSSRSAT</sequence>
<keyword evidence="6" id="KW-0614">Plasmid</keyword>
<dbReference type="RefSeq" id="WP_025415162.1">
    <property type="nucleotide sequence ID" value="NZ_CP007130.1"/>
</dbReference>
<dbReference type="Pfam" id="PF13305">
    <property type="entry name" value="TetR_C_33"/>
    <property type="match status" value="1"/>
</dbReference>
<dbReference type="PATRIC" id="fig|861299.3.peg.6411"/>
<dbReference type="GO" id="GO:0000976">
    <property type="term" value="F:transcription cis-regulatory region binding"/>
    <property type="evidence" value="ECO:0007669"/>
    <property type="project" value="TreeGrafter"/>
</dbReference>
<name>W0RWC1_9BACT</name>
<dbReference type="SUPFAM" id="SSF48498">
    <property type="entry name" value="Tetracyclin repressor-like, C-terminal domain"/>
    <property type="match status" value="1"/>
</dbReference>
<accession>W0RWC1</accession>
<gene>
    <name evidence="6" type="ORF">J421_6338</name>
</gene>
<dbReference type="InterPro" id="IPR025996">
    <property type="entry name" value="MT1864/Rv1816-like_C"/>
</dbReference>
<evidence type="ECO:0000256" key="2">
    <source>
        <dbReference type="ARBA" id="ARBA00023125"/>
    </source>
</evidence>
<keyword evidence="2 4" id="KW-0238">DNA-binding</keyword>
<geneLocation type="plasmid" evidence="6 7">
    <name>2</name>
</geneLocation>
<dbReference type="InterPro" id="IPR036271">
    <property type="entry name" value="Tet_transcr_reg_TetR-rel_C_sf"/>
</dbReference>
<reference evidence="6 7" key="1">
    <citation type="journal article" date="2014" name="Genome Announc.">
        <title>Genome Sequence and Methylome of Soil Bacterium Gemmatirosa kalamazoonensis KBS708T, a Member of the Rarely Cultivated Gemmatimonadetes Phylum.</title>
        <authorList>
            <person name="Debruyn J.M."/>
            <person name="Radosevich M."/>
            <person name="Wommack K.E."/>
            <person name="Polson S.W."/>
            <person name="Hauser L.J."/>
            <person name="Fawaz M.N."/>
            <person name="Korlach J."/>
            <person name="Tsai Y.C."/>
        </authorList>
    </citation>
    <scope>NUCLEOTIDE SEQUENCE [LARGE SCALE GENOMIC DNA]</scope>
    <source>
        <strain evidence="6 7">KBS708</strain>
        <plasmid evidence="7">Plasmid 2</plasmid>
    </source>
</reference>
<dbReference type="InterPro" id="IPR009057">
    <property type="entry name" value="Homeodomain-like_sf"/>
</dbReference>
<dbReference type="GO" id="GO:0003700">
    <property type="term" value="F:DNA-binding transcription factor activity"/>
    <property type="evidence" value="ECO:0007669"/>
    <property type="project" value="TreeGrafter"/>
</dbReference>
<dbReference type="InParanoid" id="W0RWC1"/>
<dbReference type="Pfam" id="PF00440">
    <property type="entry name" value="TetR_N"/>
    <property type="match status" value="1"/>
</dbReference>